<keyword evidence="3 5" id="KW-0472">Membrane</keyword>
<feature type="transmembrane region" description="Helical" evidence="5">
    <location>
        <begin position="131"/>
        <end position="150"/>
    </location>
</feature>
<keyword evidence="6" id="KW-1185">Reference proteome</keyword>
<dbReference type="InterPro" id="IPR036640">
    <property type="entry name" value="ABC1_TM_sf"/>
</dbReference>
<dbReference type="WBParaSite" id="PgR037_g094_t02">
    <property type="protein sequence ID" value="PgR037_g094_t02"/>
    <property type="gene ID" value="PgR037_g094"/>
</dbReference>
<evidence type="ECO:0000256" key="2">
    <source>
        <dbReference type="ARBA" id="ARBA00022989"/>
    </source>
</evidence>
<dbReference type="GO" id="GO:0005524">
    <property type="term" value="F:ATP binding"/>
    <property type="evidence" value="ECO:0007669"/>
    <property type="project" value="InterPro"/>
</dbReference>
<organism evidence="6 7">
    <name type="scientific">Parascaris univalens</name>
    <name type="common">Nematode worm</name>
    <dbReference type="NCBI Taxonomy" id="6257"/>
    <lineage>
        <taxon>Eukaryota</taxon>
        <taxon>Metazoa</taxon>
        <taxon>Ecdysozoa</taxon>
        <taxon>Nematoda</taxon>
        <taxon>Chromadorea</taxon>
        <taxon>Rhabditida</taxon>
        <taxon>Spirurina</taxon>
        <taxon>Ascaridomorpha</taxon>
        <taxon>Ascaridoidea</taxon>
        <taxon>Ascarididae</taxon>
        <taxon>Parascaris</taxon>
    </lineage>
</organism>
<name>A0A915BFG2_PARUN</name>
<dbReference type="SUPFAM" id="SSF90123">
    <property type="entry name" value="ABC transporter transmembrane region"/>
    <property type="match status" value="1"/>
</dbReference>
<feature type="region of interest" description="Disordered" evidence="4">
    <location>
        <begin position="244"/>
        <end position="273"/>
    </location>
</feature>
<evidence type="ECO:0000313" key="6">
    <source>
        <dbReference type="Proteomes" id="UP000887569"/>
    </source>
</evidence>
<sequence>LMGIPRRFPKTSRGRHIRQNRRPFRSLRIATAKMDLLRTLEDPALRLVQKGANQLSSETDEDTLIEEGCSQRRRYKAYTVMQKSGFQHTEYVSIMVNLCRAEIAISLGFFFHGISCPTYAHETEYQSVCHMNVVAAVVGTFTGAVGLGVVHRYRWKMMLVMWLVLSIISAVGNLLSVITAGIWIDHLSKMKTRTGLVNGLSCMMLLASVAVGVCYILTSVLVCHFWVSNSPKYQAVGKISKRSRSIRRRPSRAGSGTERRSRTEKYSRSYNVI</sequence>
<evidence type="ECO:0000256" key="5">
    <source>
        <dbReference type="SAM" id="Phobius"/>
    </source>
</evidence>
<evidence type="ECO:0000256" key="3">
    <source>
        <dbReference type="ARBA" id="ARBA00023136"/>
    </source>
</evidence>
<feature type="transmembrane region" description="Helical" evidence="5">
    <location>
        <begin position="162"/>
        <end position="184"/>
    </location>
</feature>
<feature type="transmembrane region" description="Helical" evidence="5">
    <location>
        <begin position="91"/>
        <end position="111"/>
    </location>
</feature>
<evidence type="ECO:0000256" key="1">
    <source>
        <dbReference type="ARBA" id="ARBA00022692"/>
    </source>
</evidence>
<keyword evidence="2 5" id="KW-1133">Transmembrane helix</keyword>
<dbReference type="GO" id="GO:0016020">
    <property type="term" value="C:membrane"/>
    <property type="evidence" value="ECO:0007669"/>
    <property type="project" value="InterPro"/>
</dbReference>
<feature type="compositionally biased region" description="Basic and acidic residues" evidence="4">
    <location>
        <begin position="257"/>
        <end position="267"/>
    </location>
</feature>
<feature type="transmembrane region" description="Helical" evidence="5">
    <location>
        <begin position="204"/>
        <end position="227"/>
    </location>
</feature>
<dbReference type="AlphaFoldDB" id="A0A915BFG2"/>
<accession>A0A915BFG2</accession>
<proteinExistence type="predicted"/>
<keyword evidence="1 5" id="KW-0812">Transmembrane</keyword>
<evidence type="ECO:0000256" key="4">
    <source>
        <dbReference type="SAM" id="MobiDB-lite"/>
    </source>
</evidence>
<evidence type="ECO:0000313" key="7">
    <source>
        <dbReference type="WBParaSite" id="PgR037_g094_t02"/>
    </source>
</evidence>
<reference evidence="7" key="1">
    <citation type="submission" date="2022-11" db="UniProtKB">
        <authorList>
            <consortium name="WormBaseParasite"/>
        </authorList>
    </citation>
    <scope>IDENTIFICATION</scope>
</reference>
<dbReference type="Proteomes" id="UP000887569">
    <property type="component" value="Unplaced"/>
</dbReference>
<protein>
    <submittedName>
        <fullName evidence="7">Uncharacterized protein</fullName>
    </submittedName>
</protein>